<dbReference type="Gene3D" id="1.10.357.10">
    <property type="entry name" value="Tetracycline Repressor, domain 2"/>
    <property type="match status" value="1"/>
</dbReference>
<sequence length="189" mass="21157">MSSNKQNEIALAAVKLFEQKGYRATSVQDIADAVGLQKGSLYHYITSKEDLLMQIAHQAILQFNQQLQSILAEDISAREKLERMIRAHLTMSIENLETTTVLWREAFSLGEGPQEVIARMSDEYLNLVTQILTEGVANGEFQVAEPRVTALAILGACNWVYRWYQSNGSLDASDISSVFSNLFLNGLLR</sequence>
<dbReference type="InterPro" id="IPR009057">
    <property type="entry name" value="Homeodomain-like_sf"/>
</dbReference>
<dbReference type="GO" id="GO:0003700">
    <property type="term" value="F:DNA-binding transcription factor activity"/>
    <property type="evidence" value="ECO:0007669"/>
    <property type="project" value="TreeGrafter"/>
</dbReference>
<accession>A0A9E6ZHS5</accession>
<evidence type="ECO:0000256" key="4">
    <source>
        <dbReference type="ARBA" id="ARBA00023163"/>
    </source>
</evidence>
<dbReference type="Pfam" id="PF00440">
    <property type="entry name" value="TetR_N"/>
    <property type="match status" value="1"/>
</dbReference>
<dbReference type="Gene3D" id="1.10.10.60">
    <property type="entry name" value="Homeodomain-like"/>
    <property type="match status" value="1"/>
</dbReference>
<evidence type="ECO:0000256" key="3">
    <source>
        <dbReference type="ARBA" id="ARBA00023125"/>
    </source>
</evidence>
<keyword evidence="1" id="KW-0678">Repressor</keyword>
<accession>T0BYM6</accession>
<dbReference type="SUPFAM" id="SSF48498">
    <property type="entry name" value="Tetracyclin repressor-like, C-terminal domain"/>
    <property type="match status" value="1"/>
</dbReference>
<keyword evidence="4" id="KW-0804">Transcription</keyword>
<organism evidence="5 6">
    <name type="scientific">Alicyclobacillus acidoterrestris (strain ATCC 49025 / DSM 3922 / CIP 106132 / NCIMB 13137 / GD3B)</name>
    <dbReference type="NCBI Taxonomy" id="1356854"/>
    <lineage>
        <taxon>Bacteria</taxon>
        <taxon>Bacillati</taxon>
        <taxon>Bacillota</taxon>
        <taxon>Bacilli</taxon>
        <taxon>Bacillales</taxon>
        <taxon>Alicyclobacillaceae</taxon>
        <taxon>Alicyclobacillus</taxon>
    </lineage>
</organism>
<evidence type="ECO:0000313" key="5">
    <source>
        <dbReference type="EMBL" id="UNO49263.1"/>
    </source>
</evidence>
<dbReference type="eggNOG" id="COG1309">
    <property type="taxonomic scope" value="Bacteria"/>
</dbReference>
<keyword evidence="3" id="KW-0238">DNA-binding</keyword>
<dbReference type="Proteomes" id="UP000829401">
    <property type="component" value="Chromosome"/>
</dbReference>
<gene>
    <name evidence="5" type="ORF">K1I37_01515</name>
</gene>
<dbReference type="PROSITE" id="PS50977">
    <property type="entry name" value="HTH_TETR_2"/>
    <property type="match status" value="1"/>
</dbReference>
<dbReference type="AlphaFoldDB" id="T0BYM6"/>
<protein>
    <submittedName>
        <fullName evidence="5">TetR/AcrR family transcriptional regulator</fullName>
    </submittedName>
</protein>
<dbReference type="InterPro" id="IPR050109">
    <property type="entry name" value="HTH-type_TetR-like_transc_reg"/>
</dbReference>
<dbReference type="EMBL" id="CP080467">
    <property type="protein sequence ID" value="UNO49263.1"/>
    <property type="molecule type" value="Genomic_DNA"/>
</dbReference>
<evidence type="ECO:0000313" key="6">
    <source>
        <dbReference type="Proteomes" id="UP000829401"/>
    </source>
</evidence>
<dbReference type="PRINTS" id="PR00455">
    <property type="entry name" value="HTHTETR"/>
</dbReference>
<dbReference type="KEGG" id="aaco:K1I37_01515"/>
<dbReference type="Pfam" id="PF17932">
    <property type="entry name" value="TetR_C_24"/>
    <property type="match status" value="1"/>
</dbReference>
<evidence type="ECO:0000256" key="1">
    <source>
        <dbReference type="ARBA" id="ARBA00022491"/>
    </source>
</evidence>
<dbReference type="SUPFAM" id="SSF46689">
    <property type="entry name" value="Homeodomain-like"/>
    <property type="match status" value="1"/>
</dbReference>
<keyword evidence="2" id="KW-0805">Transcription regulation</keyword>
<proteinExistence type="predicted"/>
<dbReference type="PANTHER" id="PTHR30055:SF175">
    <property type="entry name" value="HTH-TYPE TRANSCRIPTIONAL REPRESSOR KSTR2"/>
    <property type="match status" value="1"/>
</dbReference>
<dbReference type="OrthoDB" id="9814200at2"/>
<dbReference type="RefSeq" id="WP_021296583.1">
    <property type="nucleotide sequence ID" value="NZ_AURB01000132.1"/>
</dbReference>
<dbReference type="GO" id="GO:0000976">
    <property type="term" value="F:transcription cis-regulatory region binding"/>
    <property type="evidence" value="ECO:0007669"/>
    <property type="project" value="TreeGrafter"/>
</dbReference>
<keyword evidence="6" id="KW-1185">Reference proteome</keyword>
<reference evidence="6" key="1">
    <citation type="journal article" date="2022" name="G3 (Bethesda)">
        <title>Unveiling the complete genome sequence of Alicyclobacillus acidoterrestris DSM 3922T, a taint-producing strain.</title>
        <authorList>
            <person name="Leonardo I.C."/>
            <person name="Barreto Crespo M.T."/>
            <person name="Gaspar F.B."/>
        </authorList>
    </citation>
    <scope>NUCLEOTIDE SEQUENCE [LARGE SCALE GENOMIC DNA]</scope>
    <source>
        <strain evidence="6">DSM 3922</strain>
    </source>
</reference>
<dbReference type="InterPro" id="IPR001647">
    <property type="entry name" value="HTH_TetR"/>
</dbReference>
<name>T0BYM6_ALIAG</name>
<evidence type="ECO:0000256" key="2">
    <source>
        <dbReference type="ARBA" id="ARBA00023015"/>
    </source>
</evidence>
<dbReference type="InterPro" id="IPR041490">
    <property type="entry name" value="KstR2_TetR_C"/>
</dbReference>
<dbReference type="STRING" id="1356854.N007_07595"/>
<dbReference type="PANTHER" id="PTHR30055">
    <property type="entry name" value="HTH-TYPE TRANSCRIPTIONAL REGULATOR RUTR"/>
    <property type="match status" value="1"/>
</dbReference>
<dbReference type="InterPro" id="IPR036271">
    <property type="entry name" value="Tet_transcr_reg_TetR-rel_C_sf"/>
</dbReference>